<dbReference type="PANTHER" id="PTHR34846">
    <property type="entry name" value="4-CARBOXYMUCONOLACTONE DECARBOXYLASE FAMILY PROTEIN (AFU_ORTHOLOGUE AFUA_6G11590)"/>
    <property type="match status" value="1"/>
</dbReference>
<dbReference type="Gene3D" id="1.20.1290.10">
    <property type="entry name" value="AhpD-like"/>
    <property type="match status" value="1"/>
</dbReference>
<protein>
    <submittedName>
        <fullName evidence="2">Carboxymuconolactone decarboxylase family protein</fullName>
    </submittedName>
</protein>
<dbReference type="SUPFAM" id="SSF69118">
    <property type="entry name" value="AhpD-like"/>
    <property type="match status" value="1"/>
</dbReference>
<evidence type="ECO:0000313" key="2">
    <source>
        <dbReference type="EMBL" id="KAA1429315.1"/>
    </source>
</evidence>
<feature type="domain" description="Carboxymuconolactone decarboxylase-like" evidence="1">
    <location>
        <begin position="49"/>
        <end position="113"/>
    </location>
</feature>
<evidence type="ECO:0000313" key="3">
    <source>
        <dbReference type="Proteomes" id="UP000324351"/>
    </source>
</evidence>
<name>A0A5B1M7R1_9ACTN</name>
<comment type="caution">
    <text evidence="2">The sequence shown here is derived from an EMBL/GenBank/DDBJ whole genome shotgun (WGS) entry which is preliminary data.</text>
</comment>
<dbReference type="RefSeq" id="WP_149748937.1">
    <property type="nucleotide sequence ID" value="NZ_VUJW01000001.1"/>
</dbReference>
<dbReference type="InterPro" id="IPR003779">
    <property type="entry name" value="CMD-like"/>
</dbReference>
<reference evidence="2 3" key="1">
    <citation type="submission" date="2019-09" db="EMBL/GenBank/DDBJ databases">
        <title>Nocardioides panacisoli sp. nov., isolated from the soil of a ginseng field.</title>
        <authorList>
            <person name="Cho C."/>
        </authorList>
    </citation>
    <scope>NUCLEOTIDE SEQUENCE [LARGE SCALE GENOMIC DNA]</scope>
    <source>
        <strain evidence="2 3">BN140041</strain>
    </source>
</reference>
<evidence type="ECO:0000259" key="1">
    <source>
        <dbReference type="Pfam" id="PF02627"/>
    </source>
</evidence>
<dbReference type="Proteomes" id="UP000324351">
    <property type="component" value="Unassembled WGS sequence"/>
</dbReference>
<dbReference type="AlphaFoldDB" id="A0A5B1M7R1"/>
<dbReference type="Pfam" id="PF02627">
    <property type="entry name" value="CMD"/>
    <property type="match status" value="1"/>
</dbReference>
<sequence length="182" mass="19988">MGILKRIWVHLKVIRKARRNRGDLLGWLVRRPQLLLAQGTYESSLLLMGRVPGELKTLAVAKAAMIVNCEYCLDIGAEIARTEGISDEKLQALLTYEDSTVLSDDEKLVVAFAAAVSSSPAVVPEDLRARLEARFSRAQIAELAAEITWENQRARLNQALAVRPSGFSDGAFCLVPEPAKTS</sequence>
<gene>
    <name evidence="2" type="ORF">F0U47_03765</name>
</gene>
<accession>A0A5B1M7R1</accession>
<organism evidence="2 3">
    <name type="scientific">Nocardioides antri</name>
    <dbReference type="NCBI Taxonomy" id="2607659"/>
    <lineage>
        <taxon>Bacteria</taxon>
        <taxon>Bacillati</taxon>
        <taxon>Actinomycetota</taxon>
        <taxon>Actinomycetes</taxon>
        <taxon>Propionibacteriales</taxon>
        <taxon>Nocardioidaceae</taxon>
        <taxon>Nocardioides</taxon>
    </lineage>
</organism>
<reference evidence="2 3" key="2">
    <citation type="submission" date="2019-09" db="EMBL/GenBank/DDBJ databases">
        <authorList>
            <person name="Jin C."/>
        </authorList>
    </citation>
    <scope>NUCLEOTIDE SEQUENCE [LARGE SCALE GENOMIC DNA]</scope>
    <source>
        <strain evidence="2 3">BN140041</strain>
    </source>
</reference>
<dbReference type="PANTHER" id="PTHR34846:SF10">
    <property type="entry name" value="CYTOPLASMIC PROTEIN"/>
    <property type="match status" value="1"/>
</dbReference>
<proteinExistence type="predicted"/>
<dbReference type="EMBL" id="VUJW01000001">
    <property type="protein sequence ID" value="KAA1429315.1"/>
    <property type="molecule type" value="Genomic_DNA"/>
</dbReference>
<dbReference type="InterPro" id="IPR029032">
    <property type="entry name" value="AhpD-like"/>
</dbReference>
<keyword evidence="3" id="KW-1185">Reference proteome</keyword>